<feature type="region of interest" description="Disordered" evidence="1">
    <location>
        <begin position="1"/>
        <end position="29"/>
    </location>
</feature>
<feature type="compositionally biased region" description="Basic and acidic residues" evidence="1">
    <location>
        <begin position="13"/>
        <end position="26"/>
    </location>
</feature>
<organism evidence="2 3">
    <name type="scientific">Salinibacter ruber</name>
    <dbReference type="NCBI Taxonomy" id="146919"/>
    <lineage>
        <taxon>Bacteria</taxon>
        <taxon>Pseudomonadati</taxon>
        <taxon>Rhodothermota</taxon>
        <taxon>Rhodothermia</taxon>
        <taxon>Rhodothermales</taxon>
        <taxon>Salinibacteraceae</taxon>
        <taxon>Salinibacter</taxon>
    </lineage>
</organism>
<evidence type="ECO:0000256" key="1">
    <source>
        <dbReference type="SAM" id="MobiDB-lite"/>
    </source>
</evidence>
<dbReference type="RefSeq" id="WP_259123732.1">
    <property type="nucleotide sequence ID" value="NZ_JANTZO010000005.1"/>
</dbReference>
<feature type="compositionally biased region" description="Polar residues" evidence="1">
    <location>
        <begin position="1"/>
        <end position="12"/>
    </location>
</feature>
<dbReference type="EMBL" id="JANUAE010000004">
    <property type="protein sequence ID" value="MCS3709835.1"/>
    <property type="molecule type" value="Genomic_DNA"/>
</dbReference>
<dbReference type="AlphaFoldDB" id="A0A9X2Q758"/>
<gene>
    <name evidence="2" type="ORF">GGP61_001439</name>
</gene>
<reference evidence="2" key="1">
    <citation type="submission" date="2022-08" db="EMBL/GenBank/DDBJ databases">
        <title>Genomic Encyclopedia of Type Strains, Phase V (KMG-V): Genome sequencing to study the core and pangenomes of soil and plant-associated prokaryotes.</title>
        <authorList>
            <person name="Whitman W."/>
        </authorList>
    </citation>
    <scope>NUCLEOTIDE SEQUENCE</scope>
    <source>
        <strain evidence="2">SP3049</strain>
    </source>
</reference>
<dbReference type="Proteomes" id="UP001155057">
    <property type="component" value="Unassembled WGS sequence"/>
</dbReference>
<name>A0A9X2Q758_9BACT</name>
<proteinExistence type="predicted"/>
<evidence type="ECO:0000313" key="2">
    <source>
        <dbReference type="EMBL" id="MCS3709835.1"/>
    </source>
</evidence>
<protein>
    <submittedName>
        <fullName evidence="2">Uncharacterized protein</fullName>
    </submittedName>
</protein>
<sequence>MDTHQEANPSTSEGREDIAIKGENRETGAATPIDGLVRNLVLLEKVDRELEKLRRHEEMKDVRDKLQKKQGELVDAIKAVDDKLVREAKAIRSAIKRVGPEDAVEEITDILDASRDTRERVVQSVVEWEQEIGIERARDDIDPSGR</sequence>
<evidence type="ECO:0000313" key="3">
    <source>
        <dbReference type="Proteomes" id="UP001155057"/>
    </source>
</evidence>
<accession>A0A9X2Q758</accession>
<comment type="caution">
    <text evidence="2">The sequence shown here is derived from an EMBL/GenBank/DDBJ whole genome shotgun (WGS) entry which is preliminary data.</text>
</comment>